<reference evidence="2 3" key="1">
    <citation type="submission" date="2024-09" db="EMBL/GenBank/DDBJ databases">
        <authorList>
            <person name="Sun Q."/>
            <person name="Mori K."/>
        </authorList>
    </citation>
    <scope>NUCLEOTIDE SEQUENCE [LARGE SCALE GENOMIC DNA]</scope>
    <source>
        <strain evidence="2 3">NCAIM B.02604</strain>
    </source>
</reference>
<feature type="domain" description="AB hydrolase-1" evidence="1">
    <location>
        <begin position="42"/>
        <end position="145"/>
    </location>
</feature>
<evidence type="ECO:0000259" key="1">
    <source>
        <dbReference type="Pfam" id="PF00561"/>
    </source>
</evidence>
<dbReference type="InterPro" id="IPR000073">
    <property type="entry name" value="AB_hydrolase_1"/>
</dbReference>
<dbReference type="EMBL" id="JBHLUB010000031">
    <property type="protein sequence ID" value="MFC0582625.1"/>
    <property type="molecule type" value="Genomic_DNA"/>
</dbReference>
<dbReference type="Gene3D" id="3.40.50.1820">
    <property type="entry name" value="alpha/beta hydrolase"/>
    <property type="match status" value="1"/>
</dbReference>
<dbReference type="PANTHER" id="PTHR43798">
    <property type="entry name" value="MONOACYLGLYCEROL LIPASE"/>
    <property type="match status" value="1"/>
</dbReference>
<name>A0ABV6PBY1_9MICC</name>
<organism evidence="2 3">
    <name type="scientific">Micrococcoides hystricis</name>
    <dbReference type="NCBI Taxonomy" id="1572761"/>
    <lineage>
        <taxon>Bacteria</taxon>
        <taxon>Bacillati</taxon>
        <taxon>Actinomycetota</taxon>
        <taxon>Actinomycetes</taxon>
        <taxon>Micrococcales</taxon>
        <taxon>Micrococcaceae</taxon>
        <taxon>Micrococcoides</taxon>
    </lineage>
</organism>
<evidence type="ECO:0000313" key="2">
    <source>
        <dbReference type="EMBL" id="MFC0582625.1"/>
    </source>
</evidence>
<dbReference type="InterPro" id="IPR029058">
    <property type="entry name" value="AB_hydrolase_fold"/>
</dbReference>
<gene>
    <name evidence="2" type="ORF">ACFFFR_09575</name>
</gene>
<dbReference type="Pfam" id="PF00561">
    <property type="entry name" value="Abhydrolase_1"/>
    <property type="match status" value="1"/>
</dbReference>
<protein>
    <submittedName>
        <fullName evidence="2">Alpha/beta fold hydrolase</fullName>
    </submittedName>
</protein>
<sequence length="277" mass="30752">MQPSTSPKPNLAPTPIVAAKKFRLSHRVAAFHWVAPEPTKHPVLLLHGFATSSAMNWVMTGWINPLLEAGHSVLAFDLPGHGDSGTPEDLEPYNRHALIGYINQLITTVGANKVHILGYSFGSRLGWQYCVEHPERVVSLGLGGTSPKDRLAMMRLDQVDAYLEDQSPITDPLTKSLMTIAETDPSKLAARLKLIRAAQRWPYDPETDVPDVPIVAVTGEKDQIAQDSPVMIEIAAANGHPNEFHWVPGRDHINVTSSRLFKDKIIEFFRRHDGRQK</sequence>
<proteinExistence type="predicted"/>
<accession>A0ABV6PBY1</accession>
<dbReference type="GO" id="GO:0016787">
    <property type="term" value="F:hydrolase activity"/>
    <property type="evidence" value="ECO:0007669"/>
    <property type="project" value="UniProtKB-KW"/>
</dbReference>
<keyword evidence="3" id="KW-1185">Reference proteome</keyword>
<dbReference type="RefSeq" id="WP_377459924.1">
    <property type="nucleotide sequence ID" value="NZ_JBHLUB010000031.1"/>
</dbReference>
<dbReference type="SUPFAM" id="SSF53474">
    <property type="entry name" value="alpha/beta-Hydrolases"/>
    <property type="match status" value="1"/>
</dbReference>
<comment type="caution">
    <text evidence="2">The sequence shown here is derived from an EMBL/GenBank/DDBJ whole genome shotgun (WGS) entry which is preliminary data.</text>
</comment>
<evidence type="ECO:0000313" key="3">
    <source>
        <dbReference type="Proteomes" id="UP001589862"/>
    </source>
</evidence>
<dbReference type="PANTHER" id="PTHR43798:SF33">
    <property type="entry name" value="HYDROLASE, PUTATIVE (AFU_ORTHOLOGUE AFUA_2G14860)-RELATED"/>
    <property type="match status" value="1"/>
</dbReference>
<dbReference type="Proteomes" id="UP001589862">
    <property type="component" value="Unassembled WGS sequence"/>
</dbReference>
<keyword evidence="2" id="KW-0378">Hydrolase</keyword>
<dbReference type="PRINTS" id="PR00111">
    <property type="entry name" value="ABHYDROLASE"/>
</dbReference>
<dbReference type="InterPro" id="IPR050266">
    <property type="entry name" value="AB_hydrolase_sf"/>
</dbReference>